<feature type="region of interest" description="Disordered" evidence="1">
    <location>
        <begin position="38"/>
        <end position="58"/>
    </location>
</feature>
<gene>
    <name evidence="2" type="ORF">H6P81_012508</name>
</gene>
<evidence type="ECO:0000313" key="3">
    <source>
        <dbReference type="Proteomes" id="UP000825729"/>
    </source>
</evidence>
<sequence length="264" mass="30257">METVQNMIKQWDGILESINILKEQVVVLEREKVMLKQKLDEKEEEAKESERKGVNEKEERIQKLEEELRKAKEIWVKFDKGKQQLDEILTQETRMDNKHGLGYSGASSSQQPAHIQPSYKQRVFLKNANTVIETVNVEVADQTEGPQMLGDEEEHVILIQEKGTVSTVPRIYEGALEDIRVYTIEIQESVAVKEKTPSIRIQMNHPADAIIGNVNDGMKTRGKKKNHLVTCLQRVGDAKRFEFLRGAHGVMLYLKRVPGSVLKR</sequence>
<evidence type="ECO:0000256" key="1">
    <source>
        <dbReference type="SAM" id="MobiDB-lite"/>
    </source>
</evidence>
<keyword evidence="3" id="KW-1185">Reference proteome</keyword>
<reference evidence="2 3" key="1">
    <citation type="submission" date="2021-07" db="EMBL/GenBank/DDBJ databases">
        <title>The Aristolochia fimbriata genome: insights into angiosperm evolution, floral development and chemical biosynthesis.</title>
        <authorList>
            <person name="Jiao Y."/>
        </authorList>
    </citation>
    <scope>NUCLEOTIDE SEQUENCE [LARGE SCALE GENOMIC DNA]</scope>
    <source>
        <strain evidence="2">IBCAS-2021</strain>
        <tissue evidence="2">Leaf</tissue>
    </source>
</reference>
<name>A0AAV7EE49_ARIFI</name>
<evidence type="ECO:0000313" key="2">
    <source>
        <dbReference type="EMBL" id="KAG9446380.1"/>
    </source>
</evidence>
<proteinExistence type="predicted"/>
<dbReference type="AlphaFoldDB" id="A0AAV7EE49"/>
<comment type="caution">
    <text evidence="2">The sequence shown here is derived from an EMBL/GenBank/DDBJ whole genome shotgun (WGS) entry which is preliminary data.</text>
</comment>
<accession>A0AAV7EE49</accession>
<organism evidence="2 3">
    <name type="scientific">Aristolochia fimbriata</name>
    <name type="common">White veined hardy Dutchman's pipe vine</name>
    <dbReference type="NCBI Taxonomy" id="158543"/>
    <lineage>
        <taxon>Eukaryota</taxon>
        <taxon>Viridiplantae</taxon>
        <taxon>Streptophyta</taxon>
        <taxon>Embryophyta</taxon>
        <taxon>Tracheophyta</taxon>
        <taxon>Spermatophyta</taxon>
        <taxon>Magnoliopsida</taxon>
        <taxon>Magnoliidae</taxon>
        <taxon>Piperales</taxon>
        <taxon>Aristolochiaceae</taxon>
        <taxon>Aristolochia</taxon>
    </lineage>
</organism>
<dbReference type="Proteomes" id="UP000825729">
    <property type="component" value="Unassembled WGS sequence"/>
</dbReference>
<protein>
    <submittedName>
        <fullName evidence="2">Uncharacterized protein</fullName>
    </submittedName>
</protein>
<dbReference type="EMBL" id="JAINDJ010000005">
    <property type="protein sequence ID" value="KAG9446380.1"/>
    <property type="molecule type" value="Genomic_DNA"/>
</dbReference>